<dbReference type="Proteomes" id="UP001501083">
    <property type="component" value="Unassembled WGS sequence"/>
</dbReference>
<dbReference type="InterPro" id="IPR003836">
    <property type="entry name" value="Glucokinase"/>
</dbReference>
<protein>
    <submittedName>
        <fullName evidence="6">Glucokinase family protein</fullName>
    </submittedName>
</protein>
<keyword evidence="4" id="KW-0067">ATP-binding</keyword>
<dbReference type="Gene3D" id="3.40.367.20">
    <property type="match status" value="1"/>
</dbReference>
<comment type="similarity">
    <text evidence="5">Belongs to the bacterial glucokinase family.</text>
</comment>
<sequence length="346" mass="36242">MPSISPPVISAPIESPPVRHGSPPFIAADVGGTHARLGLVQVRPGGKVDVIDYRRYACAEYASLAAIIDDFAGAYEADRTHAVVAIAGRLEGDTLINSNLPWAVSVERTRREAGIAYLALLNDFEAVACAMPYIDVAAMTRVCGPLQAGDGPALVLGPGTGFGASLCLPRTLQQGASRRVLASEAGHASLAVGTERELALVQRLLKRWPHVDNERVLSGPGLVNTYAALCELDGATPTLDTPEAIAAAAQSGADTHALETLRTFCALLGSLAGDLALTFGADAVYLAGGIPAQIRPFLLDSDFAARFRNKGVLGEVLGRVPVWLVDHGQLGLVGAAAWYHERHSGF</sequence>
<evidence type="ECO:0000256" key="4">
    <source>
        <dbReference type="ARBA" id="ARBA00022840"/>
    </source>
</evidence>
<dbReference type="Pfam" id="PF02685">
    <property type="entry name" value="Glucokinase"/>
    <property type="match status" value="1"/>
</dbReference>
<evidence type="ECO:0000256" key="2">
    <source>
        <dbReference type="ARBA" id="ARBA00022741"/>
    </source>
</evidence>
<comment type="caution">
    <text evidence="6">The sequence shown here is derived from an EMBL/GenBank/DDBJ whole genome shotgun (WGS) entry which is preliminary data.</text>
</comment>
<dbReference type="Gene3D" id="3.30.420.40">
    <property type="match status" value="1"/>
</dbReference>
<evidence type="ECO:0000256" key="1">
    <source>
        <dbReference type="ARBA" id="ARBA00022679"/>
    </source>
</evidence>
<keyword evidence="7" id="KW-1185">Reference proteome</keyword>
<dbReference type="InterPro" id="IPR050201">
    <property type="entry name" value="Bacterial_glucokinase"/>
</dbReference>
<keyword evidence="2" id="KW-0547">Nucleotide-binding</keyword>
<dbReference type="NCBIfam" id="NF009073">
    <property type="entry name" value="PRK12408.1"/>
    <property type="match status" value="1"/>
</dbReference>
<dbReference type="CDD" id="cd24008">
    <property type="entry name" value="ASKHA_NBD_GLK"/>
    <property type="match status" value="1"/>
</dbReference>
<keyword evidence="1" id="KW-0808">Transferase</keyword>
<dbReference type="PANTHER" id="PTHR47690">
    <property type="entry name" value="GLUCOKINASE"/>
    <property type="match status" value="1"/>
</dbReference>
<evidence type="ECO:0000313" key="7">
    <source>
        <dbReference type="Proteomes" id="UP001501083"/>
    </source>
</evidence>
<name>A0ABP9LIS8_9GAMM</name>
<evidence type="ECO:0000313" key="6">
    <source>
        <dbReference type="EMBL" id="GAA5079065.1"/>
    </source>
</evidence>
<evidence type="ECO:0000256" key="3">
    <source>
        <dbReference type="ARBA" id="ARBA00022777"/>
    </source>
</evidence>
<dbReference type="EMBL" id="BAABKY010000002">
    <property type="protein sequence ID" value="GAA5079065.1"/>
    <property type="molecule type" value="Genomic_DNA"/>
</dbReference>
<reference evidence="7" key="1">
    <citation type="journal article" date="2019" name="Int. J. Syst. Evol. Microbiol.">
        <title>The Global Catalogue of Microorganisms (GCM) 10K type strain sequencing project: providing services to taxonomists for standard genome sequencing and annotation.</title>
        <authorList>
            <consortium name="The Broad Institute Genomics Platform"/>
            <consortium name="The Broad Institute Genome Sequencing Center for Infectious Disease"/>
            <person name="Wu L."/>
            <person name="Ma J."/>
        </authorList>
    </citation>
    <scope>NUCLEOTIDE SEQUENCE [LARGE SCALE GENOMIC DNA]</scope>
    <source>
        <strain evidence="7">JCM 19212</strain>
    </source>
</reference>
<gene>
    <name evidence="6" type="ORF">GCM10025759_26940</name>
</gene>
<proteinExistence type="inferred from homology"/>
<keyword evidence="3" id="KW-0418">Kinase</keyword>
<dbReference type="PANTHER" id="PTHR47690:SF1">
    <property type="entry name" value="GLUCOKINASE"/>
    <property type="match status" value="1"/>
</dbReference>
<dbReference type="InterPro" id="IPR043129">
    <property type="entry name" value="ATPase_NBD"/>
</dbReference>
<evidence type="ECO:0000256" key="5">
    <source>
        <dbReference type="RuleBase" id="RU004046"/>
    </source>
</evidence>
<accession>A0ABP9LIS8</accession>
<dbReference type="SUPFAM" id="SSF53067">
    <property type="entry name" value="Actin-like ATPase domain"/>
    <property type="match status" value="1"/>
</dbReference>
<organism evidence="6 7">
    <name type="scientific">Lysobacter panacisoli</name>
    <dbReference type="NCBI Taxonomy" id="1255263"/>
    <lineage>
        <taxon>Bacteria</taxon>
        <taxon>Pseudomonadati</taxon>
        <taxon>Pseudomonadota</taxon>
        <taxon>Gammaproteobacteria</taxon>
        <taxon>Lysobacterales</taxon>
        <taxon>Lysobacteraceae</taxon>
        <taxon>Lysobacter</taxon>
    </lineage>
</organism>